<proteinExistence type="predicted"/>
<reference evidence="1 2" key="1">
    <citation type="submission" date="2016-10" db="EMBL/GenBank/DDBJ databases">
        <authorList>
            <person name="de Groot N.N."/>
        </authorList>
    </citation>
    <scope>NUCLEOTIDE SEQUENCE [LARGE SCALE GENOMIC DNA]</scope>
    <source>
        <strain evidence="1 2">DSM 44908</strain>
    </source>
</reference>
<sequence length="598" mass="66797">MGGREAGGDKIQWTRLDQPWFDRIVETLLLRKFRGIADVDVVDGRGGDDGVDVGVTFPDGSLTIYQLKYYPEGMSGGFAKRRDNVKNSYVKAVTKNKPNQWILVAPRNYTNSEKRFIRGLASKATPAATRRPTVGWLGQAELDQLLIDYPEVDRWLTLDHYRETRRIFEYERMAFLESGAADLARRVGALGELVDSRDADWTWDFARSDGAVVQTLRALNDNAAQRSPIKINFDADLDPESAVGIEFRRSMQYGSPSQVEIPGSSITKFEVLGPEIVQGIPDPETLIMRSLPVEGSPAVGMLMEARLSHEDKLVLKQEGVVTEVRNGTHGLTCVMSYVGGRVTLAAEIPFKNGPDTRTMMDVGYDLEGLSPRSVAELLRFVLGLQLAHEVAFYIDGQFLTRYRGSGVPSDDDDDFREQQMLYSFAEDLAGLLAHTGQNMTFPRTFDQKDRVHARVARLLIEGHVVASPLARGVRARLVPNAEYTEEIAAILTERQNRQWLAGAYTALIGDRTFELGSSVVVHPETWVENGPAALATFERGRSDGIDLVLRPGDDPYFFVFLVESAPSKEAERWFAKWDLDGIDEPWLDRTCLTPVDET</sequence>
<organism evidence="1 2">
    <name type="scientific">Rhodococcoides kroppenstedtii</name>
    <dbReference type="NCBI Taxonomy" id="293050"/>
    <lineage>
        <taxon>Bacteria</taxon>
        <taxon>Bacillati</taxon>
        <taxon>Actinomycetota</taxon>
        <taxon>Actinomycetes</taxon>
        <taxon>Mycobacteriales</taxon>
        <taxon>Nocardiaceae</taxon>
        <taxon>Rhodococcoides</taxon>
    </lineage>
</organism>
<dbReference type="Proteomes" id="UP000182054">
    <property type="component" value="Unassembled WGS sequence"/>
</dbReference>
<evidence type="ECO:0000313" key="2">
    <source>
        <dbReference type="Proteomes" id="UP000182054"/>
    </source>
</evidence>
<protein>
    <recommendedName>
        <fullName evidence="3">Restriction endonuclease</fullName>
    </recommendedName>
</protein>
<accession>A0A1I0UC63</accession>
<gene>
    <name evidence="1" type="ORF">SAMN05444374_11847</name>
</gene>
<dbReference type="EMBL" id="FOJN01000018">
    <property type="protein sequence ID" value="SFA61614.1"/>
    <property type="molecule type" value="Genomic_DNA"/>
</dbReference>
<dbReference type="AlphaFoldDB" id="A0A1I0UC63"/>
<evidence type="ECO:0000313" key="1">
    <source>
        <dbReference type="EMBL" id="SFA61614.1"/>
    </source>
</evidence>
<evidence type="ECO:0008006" key="3">
    <source>
        <dbReference type="Google" id="ProtNLM"/>
    </source>
</evidence>
<name>A0A1I0UC63_9NOCA</name>